<evidence type="ECO:0000313" key="2">
    <source>
        <dbReference type="EMBL" id="KYQ88983.1"/>
    </source>
</evidence>
<evidence type="ECO:0000313" key="3">
    <source>
        <dbReference type="Proteomes" id="UP000076078"/>
    </source>
</evidence>
<evidence type="ECO:0000256" key="1">
    <source>
        <dbReference type="SAM" id="MobiDB-lite"/>
    </source>
</evidence>
<comment type="caution">
    <text evidence="2">The sequence shown here is derived from an EMBL/GenBank/DDBJ whole genome shotgun (WGS) entry which is preliminary data.</text>
</comment>
<organism evidence="2 3">
    <name type="scientific">Tieghemostelium lacteum</name>
    <name type="common">Slime mold</name>
    <name type="synonym">Dictyostelium lacteum</name>
    <dbReference type="NCBI Taxonomy" id="361077"/>
    <lineage>
        <taxon>Eukaryota</taxon>
        <taxon>Amoebozoa</taxon>
        <taxon>Evosea</taxon>
        <taxon>Eumycetozoa</taxon>
        <taxon>Dictyostelia</taxon>
        <taxon>Dictyosteliales</taxon>
        <taxon>Raperosteliaceae</taxon>
        <taxon>Tieghemostelium</taxon>
    </lineage>
</organism>
<dbReference type="Proteomes" id="UP000076078">
    <property type="component" value="Unassembled WGS sequence"/>
</dbReference>
<dbReference type="AlphaFoldDB" id="A0A151Z4T8"/>
<dbReference type="InParanoid" id="A0A151Z4T8"/>
<dbReference type="EMBL" id="LODT01000042">
    <property type="protein sequence ID" value="KYQ88983.1"/>
    <property type="molecule type" value="Genomic_DNA"/>
</dbReference>
<proteinExistence type="predicted"/>
<reference evidence="2 3" key="1">
    <citation type="submission" date="2015-12" db="EMBL/GenBank/DDBJ databases">
        <title>Dictyostelia acquired genes for synthesis and detection of signals that induce cell-type specialization by lateral gene transfer from prokaryotes.</title>
        <authorList>
            <person name="Gloeckner G."/>
            <person name="Schaap P."/>
        </authorList>
    </citation>
    <scope>NUCLEOTIDE SEQUENCE [LARGE SCALE GENOMIC DNA]</scope>
    <source>
        <strain evidence="2 3">TK</strain>
    </source>
</reference>
<feature type="region of interest" description="Disordered" evidence="1">
    <location>
        <begin position="1"/>
        <end position="57"/>
    </location>
</feature>
<gene>
    <name evidence="2" type="ORF">DLAC_10197</name>
</gene>
<name>A0A151Z4T8_TIELA</name>
<protein>
    <submittedName>
        <fullName evidence="2">Uncharacterized protein</fullName>
    </submittedName>
</protein>
<keyword evidence="3" id="KW-1185">Reference proteome</keyword>
<accession>A0A151Z4T8</accession>
<feature type="region of interest" description="Disordered" evidence="1">
    <location>
        <begin position="86"/>
        <end position="123"/>
    </location>
</feature>
<sequence>MSGLIEKVEQKFKGEKGPKLSKEEKAKQKELSKMTREERRRTKENDPGRYLDDKLVGLNPMDRKNALEKRKENLHAQLKWIESQISSVSSTQTHSGGQNVSGMQQSGQGFTGGEQQQPKTEQT</sequence>